<organism evidence="1 2">
    <name type="scientific">Carya illinoinensis</name>
    <name type="common">Pecan</name>
    <dbReference type="NCBI Taxonomy" id="32201"/>
    <lineage>
        <taxon>Eukaryota</taxon>
        <taxon>Viridiplantae</taxon>
        <taxon>Streptophyta</taxon>
        <taxon>Embryophyta</taxon>
        <taxon>Tracheophyta</taxon>
        <taxon>Spermatophyta</taxon>
        <taxon>Magnoliopsida</taxon>
        <taxon>eudicotyledons</taxon>
        <taxon>Gunneridae</taxon>
        <taxon>Pentapetalae</taxon>
        <taxon>rosids</taxon>
        <taxon>fabids</taxon>
        <taxon>Fagales</taxon>
        <taxon>Juglandaceae</taxon>
        <taxon>Carya</taxon>
    </lineage>
</organism>
<accession>A0A8T1NXC9</accession>
<sequence length="50" mass="5845">MDNEYKIKAKFGDTLKLVKFLDHSQFDMPMLRGKIHDLFNIPDDADFTLA</sequence>
<evidence type="ECO:0000313" key="2">
    <source>
        <dbReference type="Proteomes" id="UP000811609"/>
    </source>
</evidence>
<gene>
    <name evidence="1" type="ORF">CIPAW_11G020400</name>
</gene>
<dbReference type="AlphaFoldDB" id="A0A8T1NXC9"/>
<dbReference type="Proteomes" id="UP000811609">
    <property type="component" value="Chromosome 11"/>
</dbReference>
<proteinExistence type="predicted"/>
<name>A0A8T1NXC9_CARIL</name>
<keyword evidence="2" id="KW-1185">Reference proteome</keyword>
<dbReference type="EMBL" id="CM031819">
    <property type="protein sequence ID" value="KAG6635105.1"/>
    <property type="molecule type" value="Genomic_DNA"/>
</dbReference>
<comment type="caution">
    <text evidence="1">The sequence shown here is derived from an EMBL/GenBank/DDBJ whole genome shotgun (WGS) entry which is preliminary data.</text>
</comment>
<reference evidence="1" key="1">
    <citation type="submission" date="2020-12" db="EMBL/GenBank/DDBJ databases">
        <title>WGS assembly of Carya illinoinensis cv. Pawnee.</title>
        <authorList>
            <person name="Platts A."/>
            <person name="Shu S."/>
            <person name="Wright S."/>
            <person name="Barry K."/>
            <person name="Edger P."/>
            <person name="Pires J.C."/>
            <person name="Schmutz J."/>
        </authorList>
    </citation>
    <scope>NUCLEOTIDE SEQUENCE</scope>
    <source>
        <tissue evidence="1">Leaf</tissue>
    </source>
</reference>
<evidence type="ECO:0000313" key="1">
    <source>
        <dbReference type="EMBL" id="KAG6635105.1"/>
    </source>
</evidence>
<protein>
    <submittedName>
        <fullName evidence="1">Uncharacterized protein</fullName>
    </submittedName>
</protein>